<feature type="domain" description="Methyltransferase" evidence="2">
    <location>
        <begin position="75"/>
        <end position="177"/>
    </location>
</feature>
<protein>
    <submittedName>
        <fullName evidence="3">Methyltransferase domain-containing protein</fullName>
    </submittedName>
</protein>
<dbReference type="InterPro" id="IPR041698">
    <property type="entry name" value="Methyltransf_25"/>
</dbReference>
<evidence type="ECO:0000259" key="2">
    <source>
        <dbReference type="Pfam" id="PF13649"/>
    </source>
</evidence>
<sequence>MESRISSSARVPSPDRSADRSPDRLPARRFAESGVFLLEAVRDMRTTGAVAPSGKALARALTAPVRARAPQPLTVLEAGAGTGAVTRAVIAHLPTDSHLDVVEANSRFAARLRHLVTTAPRLADAPARVHVHHTGVEHLDVTRRYDVIVSGLPLTNFTPDQVETIMNRYLELLRPGGTLTYFAYRGTRKARTLLAAPPQARRHRAVDEVMDAYQRRYATDCRTIWTNLPPARVWQLRRSLPALPVPRPAATGAHR</sequence>
<proteinExistence type="predicted"/>
<dbReference type="CDD" id="cd02440">
    <property type="entry name" value="AdoMet_MTases"/>
    <property type="match status" value="1"/>
</dbReference>
<dbReference type="GO" id="GO:0032259">
    <property type="term" value="P:methylation"/>
    <property type="evidence" value="ECO:0007669"/>
    <property type="project" value="UniProtKB-KW"/>
</dbReference>
<evidence type="ECO:0000313" key="4">
    <source>
        <dbReference type="Proteomes" id="UP001218629"/>
    </source>
</evidence>
<keyword evidence="3" id="KW-0808">Transferase</keyword>
<feature type="region of interest" description="Disordered" evidence="1">
    <location>
        <begin position="1"/>
        <end position="24"/>
    </location>
</feature>
<feature type="compositionally biased region" description="Polar residues" evidence="1">
    <location>
        <begin position="1"/>
        <end position="10"/>
    </location>
</feature>
<keyword evidence="3" id="KW-0489">Methyltransferase</keyword>
<dbReference type="InterPro" id="IPR029063">
    <property type="entry name" value="SAM-dependent_MTases_sf"/>
</dbReference>
<evidence type="ECO:0000256" key="1">
    <source>
        <dbReference type="SAM" id="MobiDB-lite"/>
    </source>
</evidence>
<name>A0ABY8A0V5_9ACTN</name>
<gene>
    <name evidence="3" type="ORF">MOV08_03145</name>
</gene>
<organism evidence="3 4">
    <name type="scientific">Streptomyces yunnanensis</name>
    <dbReference type="NCBI Taxonomy" id="156453"/>
    <lineage>
        <taxon>Bacteria</taxon>
        <taxon>Bacillati</taxon>
        <taxon>Actinomycetota</taxon>
        <taxon>Actinomycetes</taxon>
        <taxon>Kitasatosporales</taxon>
        <taxon>Streptomycetaceae</taxon>
        <taxon>Streptomyces</taxon>
    </lineage>
</organism>
<dbReference type="Gene3D" id="3.40.50.150">
    <property type="entry name" value="Vaccinia Virus protein VP39"/>
    <property type="match status" value="1"/>
</dbReference>
<evidence type="ECO:0000313" key="3">
    <source>
        <dbReference type="EMBL" id="WEB38401.1"/>
    </source>
</evidence>
<accession>A0ABY8A0V5</accession>
<dbReference type="Proteomes" id="UP001218629">
    <property type="component" value="Chromosome"/>
</dbReference>
<dbReference type="EMBL" id="CP095749">
    <property type="protein sequence ID" value="WEB38401.1"/>
    <property type="molecule type" value="Genomic_DNA"/>
</dbReference>
<dbReference type="SUPFAM" id="SSF53335">
    <property type="entry name" value="S-adenosyl-L-methionine-dependent methyltransferases"/>
    <property type="match status" value="1"/>
</dbReference>
<dbReference type="Pfam" id="PF13649">
    <property type="entry name" value="Methyltransf_25"/>
    <property type="match status" value="1"/>
</dbReference>
<dbReference type="RefSeq" id="WP_275306100.1">
    <property type="nucleotide sequence ID" value="NZ_CP095749.1"/>
</dbReference>
<keyword evidence="4" id="KW-1185">Reference proteome</keyword>
<dbReference type="GO" id="GO:0008168">
    <property type="term" value="F:methyltransferase activity"/>
    <property type="evidence" value="ECO:0007669"/>
    <property type="project" value="UniProtKB-KW"/>
</dbReference>
<reference evidence="3 4" key="1">
    <citation type="submission" date="2022-03" db="EMBL/GenBank/DDBJ databases">
        <title>Streptomyces yunnanensis P86,complete genome.</title>
        <authorList>
            <person name="Chen S."/>
            <person name="Zhang Q."/>
        </authorList>
    </citation>
    <scope>NUCLEOTIDE SEQUENCE [LARGE SCALE GENOMIC DNA]</scope>
    <source>
        <strain evidence="3 4">P86</strain>
    </source>
</reference>